<evidence type="ECO:0000256" key="1">
    <source>
        <dbReference type="ARBA" id="ARBA00004651"/>
    </source>
</evidence>
<evidence type="ECO:0000313" key="8">
    <source>
        <dbReference type="Proteomes" id="UP000092024"/>
    </source>
</evidence>
<sequence>MNNKVITFLYNLSSSIMANALSLFISILIIIIAPKLIGVNEYGYLQLYLFYFSFIGFFQLGWNDGIYLRFGGETYSKLNKRYFFSQFWCLFIFQASIAAAIILFIVINNEAVDRQFIVVSIAICTIIVGSRAMLMFLLQATNRIREYSKIIIIDRVVYSILVTITLVLGITKYELFVISDLLAKLIAWGYTVYICKDLVFQNVRSFYISVREIKDNIYSGIKLMFSNISSILVVGTLRFGIERSWDISVFGKVSLTLSISNFFMVFINAVGIVIYPILRRVGPVKLQIIYTSMKILLVTFLFSLLLFYYPLSVILKKWLPLYAESIDYMSILFPIFVYEGKTALLSNTFFKTLRRENEMLKINIVTLLISVFLTILATQVLNDLYISILSIIILLAFRSILSDFVISKVFKIAILKPMLMESAVIVVFLLSSWYFQSWISSIIYCVAFLLYVLINKKSIVSSIKIVRSLVRR</sequence>
<keyword evidence="2" id="KW-1003">Cell membrane</keyword>
<dbReference type="STRING" id="1844972.A7K91_21305"/>
<protein>
    <submittedName>
        <fullName evidence="7">Flippase</fullName>
    </submittedName>
</protein>
<feature type="transmembrane region" description="Helical" evidence="6">
    <location>
        <begin position="150"/>
        <end position="170"/>
    </location>
</feature>
<keyword evidence="8" id="KW-1185">Reference proteome</keyword>
<evidence type="ECO:0000256" key="2">
    <source>
        <dbReference type="ARBA" id="ARBA00022475"/>
    </source>
</evidence>
<dbReference type="AlphaFoldDB" id="A0A1A5YS18"/>
<feature type="transmembrane region" description="Helical" evidence="6">
    <location>
        <begin position="288"/>
        <end position="309"/>
    </location>
</feature>
<accession>A0A1A5YS18</accession>
<feature type="transmembrane region" description="Helical" evidence="6">
    <location>
        <begin position="413"/>
        <end position="431"/>
    </location>
</feature>
<dbReference type="PANTHER" id="PTHR30250:SF11">
    <property type="entry name" value="O-ANTIGEN TRANSPORTER-RELATED"/>
    <property type="match status" value="1"/>
</dbReference>
<evidence type="ECO:0000256" key="3">
    <source>
        <dbReference type="ARBA" id="ARBA00022692"/>
    </source>
</evidence>
<dbReference type="InterPro" id="IPR050833">
    <property type="entry name" value="Poly_Biosynth_Transport"/>
</dbReference>
<proteinExistence type="predicted"/>
<comment type="subcellular location">
    <subcellularLocation>
        <location evidence="1">Cell membrane</location>
        <topology evidence="1">Multi-pass membrane protein</topology>
    </subcellularLocation>
</comment>
<gene>
    <name evidence="7" type="ORF">A7K91_21305</name>
</gene>
<evidence type="ECO:0000256" key="5">
    <source>
        <dbReference type="ARBA" id="ARBA00023136"/>
    </source>
</evidence>
<feature type="transmembrane region" description="Helical" evidence="6">
    <location>
        <begin position="216"/>
        <end position="241"/>
    </location>
</feature>
<feature type="transmembrane region" description="Helical" evidence="6">
    <location>
        <begin position="359"/>
        <end position="378"/>
    </location>
</feature>
<reference evidence="7 8" key="1">
    <citation type="submission" date="2016-05" db="EMBL/GenBank/DDBJ databases">
        <title>Paenibacillus oryzae. sp. nov., isolated from the rice root.</title>
        <authorList>
            <person name="Zhang J."/>
            <person name="Zhang X."/>
        </authorList>
    </citation>
    <scope>NUCLEOTIDE SEQUENCE [LARGE SCALE GENOMIC DNA]</scope>
    <source>
        <strain evidence="7 8">1DrF-4</strain>
    </source>
</reference>
<dbReference type="RefSeq" id="WP_068679208.1">
    <property type="nucleotide sequence ID" value="NZ_LYPA01000026.1"/>
</dbReference>
<evidence type="ECO:0000313" key="7">
    <source>
        <dbReference type="EMBL" id="OBR68421.1"/>
    </source>
</evidence>
<dbReference type="EMBL" id="LYPA01000026">
    <property type="protein sequence ID" value="OBR68421.1"/>
    <property type="molecule type" value="Genomic_DNA"/>
</dbReference>
<feature type="transmembrane region" description="Helical" evidence="6">
    <location>
        <begin position="83"/>
        <end position="105"/>
    </location>
</feature>
<feature type="transmembrane region" description="Helical" evidence="6">
    <location>
        <begin position="437"/>
        <end position="454"/>
    </location>
</feature>
<organism evidence="7 8">
    <name type="scientific">Paenibacillus oryzae</name>
    <dbReference type="NCBI Taxonomy" id="1844972"/>
    <lineage>
        <taxon>Bacteria</taxon>
        <taxon>Bacillati</taxon>
        <taxon>Bacillota</taxon>
        <taxon>Bacilli</taxon>
        <taxon>Bacillales</taxon>
        <taxon>Paenibacillaceae</taxon>
        <taxon>Paenibacillus</taxon>
    </lineage>
</organism>
<feature type="transmembrane region" description="Helical" evidence="6">
    <location>
        <begin position="117"/>
        <end position="138"/>
    </location>
</feature>
<comment type="caution">
    <text evidence="7">The sequence shown here is derived from an EMBL/GenBank/DDBJ whole genome shotgun (WGS) entry which is preliminary data.</text>
</comment>
<keyword evidence="3 6" id="KW-0812">Transmembrane</keyword>
<dbReference type="PANTHER" id="PTHR30250">
    <property type="entry name" value="PST FAMILY PREDICTED COLANIC ACID TRANSPORTER"/>
    <property type="match status" value="1"/>
</dbReference>
<dbReference type="OrthoDB" id="385011at2"/>
<dbReference type="Proteomes" id="UP000092024">
    <property type="component" value="Unassembled WGS sequence"/>
</dbReference>
<name>A0A1A5YS18_9BACL</name>
<evidence type="ECO:0000256" key="4">
    <source>
        <dbReference type="ARBA" id="ARBA00022989"/>
    </source>
</evidence>
<feature type="transmembrane region" description="Helical" evidence="6">
    <location>
        <begin position="12"/>
        <end position="33"/>
    </location>
</feature>
<feature type="transmembrane region" description="Helical" evidence="6">
    <location>
        <begin position="45"/>
        <end position="62"/>
    </location>
</feature>
<dbReference type="GO" id="GO:0005886">
    <property type="term" value="C:plasma membrane"/>
    <property type="evidence" value="ECO:0007669"/>
    <property type="project" value="UniProtKB-SubCell"/>
</dbReference>
<feature type="transmembrane region" description="Helical" evidence="6">
    <location>
        <begin position="253"/>
        <end position="276"/>
    </location>
</feature>
<evidence type="ECO:0000256" key="6">
    <source>
        <dbReference type="SAM" id="Phobius"/>
    </source>
</evidence>
<keyword evidence="5 6" id="KW-0472">Membrane</keyword>
<feature type="transmembrane region" description="Helical" evidence="6">
    <location>
        <begin position="384"/>
        <end position="401"/>
    </location>
</feature>
<keyword evidence="4 6" id="KW-1133">Transmembrane helix</keyword>